<dbReference type="PANTHER" id="PTHR33446">
    <property type="entry name" value="PROTEIN TONB-RELATED"/>
    <property type="match status" value="1"/>
</dbReference>
<dbReference type="InterPro" id="IPR051045">
    <property type="entry name" value="TonB-dependent_transducer"/>
</dbReference>
<evidence type="ECO:0000313" key="12">
    <source>
        <dbReference type="EMBL" id="EZP71244.1"/>
    </source>
</evidence>
<keyword evidence="8" id="KW-1133">Transmembrane helix</keyword>
<sequence>MAYRQSPADRLRGLSITLLLHVCAGGALLVGWSFAAAPPPLRAPLTVIDLAAPASPPQPEQETPKDAPEPVEQQDPVPPVPQRIEVPQAAIALAPSLPAARPVDAPQPRPAQAEAAAPKAIEAPPAVTVSSNAPDSWEGRVLARLASRKRYPATARARREQGVAWVRITMDRRGRVLAVALAQVSGSSALDREALALPHRADPLPEPPKERGGETLDLVVPVEFMLPR</sequence>
<evidence type="ECO:0000256" key="5">
    <source>
        <dbReference type="ARBA" id="ARBA00022519"/>
    </source>
</evidence>
<keyword evidence="4" id="KW-1003">Cell membrane</keyword>
<keyword evidence="9" id="KW-0472">Membrane</keyword>
<evidence type="ECO:0000256" key="10">
    <source>
        <dbReference type="SAM" id="MobiDB-lite"/>
    </source>
</evidence>
<dbReference type="eggNOG" id="COG0810">
    <property type="taxonomic scope" value="Bacteria"/>
</dbReference>
<evidence type="ECO:0000256" key="2">
    <source>
        <dbReference type="ARBA" id="ARBA00006555"/>
    </source>
</evidence>
<feature type="region of interest" description="Disordered" evidence="10">
    <location>
        <begin position="100"/>
        <end position="133"/>
    </location>
</feature>
<dbReference type="SUPFAM" id="SSF74653">
    <property type="entry name" value="TolA/TonB C-terminal domain"/>
    <property type="match status" value="1"/>
</dbReference>
<dbReference type="GO" id="GO:0055085">
    <property type="term" value="P:transmembrane transport"/>
    <property type="evidence" value="ECO:0007669"/>
    <property type="project" value="InterPro"/>
</dbReference>
<dbReference type="EMBL" id="JFYZ01000060">
    <property type="protein sequence ID" value="EZP71244.1"/>
    <property type="molecule type" value="Genomic_DNA"/>
</dbReference>
<dbReference type="PANTHER" id="PTHR33446:SF2">
    <property type="entry name" value="PROTEIN TONB"/>
    <property type="match status" value="1"/>
</dbReference>
<evidence type="ECO:0000256" key="7">
    <source>
        <dbReference type="ARBA" id="ARBA00022927"/>
    </source>
</evidence>
<dbReference type="RefSeq" id="WP_036530153.1">
    <property type="nucleotide sequence ID" value="NZ_JFYZ01000060.1"/>
</dbReference>
<reference evidence="12 13" key="1">
    <citation type="submission" date="2014-03" db="EMBL/GenBank/DDBJ databases">
        <title>Whole genome sequence of Novosphingobium resinovorum KF1.</title>
        <authorList>
            <person name="Gan H.M."/>
            <person name="Gan H.Y."/>
            <person name="Chew T.H."/>
            <person name="Savka M.A."/>
        </authorList>
    </citation>
    <scope>NUCLEOTIDE SEQUENCE [LARGE SCALE GENOMIC DNA]</scope>
    <source>
        <strain evidence="12 13">KF1</strain>
    </source>
</reference>
<protein>
    <submittedName>
        <fullName evidence="12">TonB family protein</fullName>
    </submittedName>
</protein>
<evidence type="ECO:0000259" key="11">
    <source>
        <dbReference type="PROSITE" id="PS52015"/>
    </source>
</evidence>
<dbReference type="PROSITE" id="PS52015">
    <property type="entry name" value="TONB_CTD"/>
    <property type="match status" value="1"/>
</dbReference>
<feature type="region of interest" description="Disordered" evidence="10">
    <location>
        <begin position="52"/>
        <end position="80"/>
    </location>
</feature>
<evidence type="ECO:0000256" key="1">
    <source>
        <dbReference type="ARBA" id="ARBA00004383"/>
    </source>
</evidence>
<gene>
    <name evidence="12" type="ORF">BV97_05237</name>
</gene>
<evidence type="ECO:0000256" key="3">
    <source>
        <dbReference type="ARBA" id="ARBA00022448"/>
    </source>
</evidence>
<dbReference type="InterPro" id="IPR006260">
    <property type="entry name" value="TonB/TolA_C"/>
</dbReference>
<comment type="subcellular location">
    <subcellularLocation>
        <location evidence="1">Cell inner membrane</location>
        <topology evidence="1">Single-pass membrane protein</topology>
        <orientation evidence="1">Periplasmic side</orientation>
    </subcellularLocation>
</comment>
<feature type="domain" description="TonB C-terminal" evidence="11">
    <location>
        <begin position="136"/>
        <end position="228"/>
    </location>
</feature>
<evidence type="ECO:0000256" key="4">
    <source>
        <dbReference type="ARBA" id="ARBA00022475"/>
    </source>
</evidence>
<accession>A0A031JAS6</accession>
<evidence type="ECO:0000256" key="8">
    <source>
        <dbReference type="ARBA" id="ARBA00022989"/>
    </source>
</evidence>
<evidence type="ECO:0000313" key="13">
    <source>
        <dbReference type="Proteomes" id="UP000024329"/>
    </source>
</evidence>
<dbReference type="GO" id="GO:0031992">
    <property type="term" value="F:energy transducer activity"/>
    <property type="evidence" value="ECO:0007669"/>
    <property type="project" value="TreeGrafter"/>
</dbReference>
<keyword evidence="3" id="KW-0813">Transport</keyword>
<dbReference type="Pfam" id="PF03544">
    <property type="entry name" value="TonB_C"/>
    <property type="match status" value="1"/>
</dbReference>
<evidence type="ECO:0000256" key="9">
    <source>
        <dbReference type="ARBA" id="ARBA00023136"/>
    </source>
</evidence>
<keyword evidence="7" id="KW-0653">Protein transport</keyword>
<keyword evidence="5" id="KW-0997">Cell inner membrane</keyword>
<dbReference type="PATRIC" id="fig|158500.4.peg.5315"/>
<comment type="caution">
    <text evidence="12">The sequence shown here is derived from an EMBL/GenBank/DDBJ whole genome shotgun (WGS) entry which is preliminary data.</text>
</comment>
<dbReference type="InterPro" id="IPR037682">
    <property type="entry name" value="TonB_C"/>
</dbReference>
<dbReference type="Proteomes" id="UP000024329">
    <property type="component" value="Unassembled WGS sequence"/>
</dbReference>
<evidence type="ECO:0000256" key="6">
    <source>
        <dbReference type="ARBA" id="ARBA00022692"/>
    </source>
</evidence>
<dbReference type="Gene3D" id="3.30.1150.10">
    <property type="match status" value="1"/>
</dbReference>
<proteinExistence type="inferred from homology"/>
<keyword evidence="6" id="KW-0812">Transmembrane</keyword>
<name>A0A031JAS6_9SPHN</name>
<feature type="compositionally biased region" description="Low complexity" evidence="10">
    <location>
        <begin position="110"/>
        <end position="126"/>
    </location>
</feature>
<dbReference type="GO" id="GO:0015031">
    <property type="term" value="P:protein transport"/>
    <property type="evidence" value="ECO:0007669"/>
    <property type="project" value="UniProtKB-KW"/>
</dbReference>
<comment type="similarity">
    <text evidence="2">Belongs to the TonB family.</text>
</comment>
<organism evidence="12 13">
    <name type="scientific">Novosphingobium resinovorum</name>
    <dbReference type="NCBI Taxonomy" id="158500"/>
    <lineage>
        <taxon>Bacteria</taxon>
        <taxon>Pseudomonadati</taxon>
        <taxon>Pseudomonadota</taxon>
        <taxon>Alphaproteobacteria</taxon>
        <taxon>Sphingomonadales</taxon>
        <taxon>Sphingomonadaceae</taxon>
        <taxon>Novosphingobium</taxon>
    </lineage>
</organism>
<dbReference type="NCBIfam" id="TIGR01352">
    <property type="entry name" value="tonB_Cterm"/>
    <property type="match status" value="1"/>
</dbReference>
<dbReference type="AlphaFoldDB" id="A0A031JAS6"/>
<dbReference type="GO" id="GO:0098797">
    <property type="term" value="C:plasma membrane protein complex"/>
    <property type="evidence" value="ECO:0007669"/>
    <property type="project" value="TreeGrafter"/>
</dbReference>